<dbReference type="Proteomes" id="UP000182584">
    <property type="component" value="Unassembled WGS sequence"/>
</dbReference>
<organism evidence="2 3">
    <name type="scientific">Butyrivibrio fibrisolvens</name>
    <dbReference type="NCBI Taxonomy" id="831"/>
    <lineage>
        <taxon>Bacteria</taxon>
        <taxon>Bacillati</taxon>
        <taxon>Bacillota</taxon>
        <taxon>Clostridia</taxon>
        <taxon>Lachnospirales</taxon>
        <taxon>Lachnospiraceae</taxon>
        <taxon>Butyrivibrio</taxon>
    </lineage>
</organism>
<dbReference type="Pfam" id="PF07922">
    <property type="entry name" value="Glyco_transf_52"/>
    <property type="match status" value="1"/>
</dbReference>
<reference evidence="2 3" key="1">
    <citation type="submission" date="2016-10" db="EMBL/GenBank/DDBJ databases">
        <authorList>
            <person name="de Groot N.N."/>
        </authorList>
    </citation>
    <scope>NUCLEOTIDE SEQUENCE [LARGE SCALE GENOMIC DNA]</scope>
    <source>
        <strain evidence="2 3">AR40</strain>
    </source>
</reference>
<dbReference type="eggNOG" id="ENOG5032UC7">
    <property type="taxonomic scope" value="Bacteria"/>
</dbReference>
<gene>
    <name evidence="2" type="ORF">SAMN04487884_10797</name>
</gene>
<dbReference type="EMBL" id="FOGJ01000007">
    <property type="protein sequence ID" value="SER57568.1"/>
    <property type="molecule type" value="Genomic_DNA"/>
</dbReference>
<sequence length="373" mass="43745">MHERIYVCHTFYHVYVACLKEFHIMHEATLGGDKASNGSNSIGRATLVLSKMSNKFGSIVQRARECGLFEEVIEYDEKEDTFFPELKPLRTNTGSLVKNMINRIRFCKRFGQLQEKYIPVDFKKYKDIYVFCDSDPIGYYLNYKHIYYHALEDGLNCIKYGDTARYDNNGHFKFKAFMSAIGLIFIQNGYGKYCLDMEVNDISILDYPCKKYIEVPRKDLTDELQKADKELMLKLFIENMDELKKQLDEGKDKPRVLILSEPLCELPVRKQIFTDLVNEYSKVDGKDAIVMIKQHPRDYLDYNELFPDLIILSGNFPMEMLNFIEGLKFDRLVSVYTVVDSIKFVDEKIFLGDDFMDKYEAPEIHRINEQIKD</sequence>
<evidence type="ECO:0000313" key="2">
    <source>
        <dbReference type="EMBL" id="SER57568.1"/>
    </source>
</evidence>
<dbReference type="OrthoDB" id="1100792at2"/>
<protein>
    <submittedName>
        <fullName evidence="2">Glycosyltransferase family 52</fullName>
    </submittedName>
</protein>
<proteinExistence type="predicted"/>
<accession>A0A1H9QAY6</accession>
<keyword evidence="1" id="KW-0175">Coiled coil</keyword>
<dbReference type="RefSeq" id="WP_074755323.1">
    <property type="nucleotide sequence ID" value="NZ_FOGJ01000007.1"/>
</dbReference>
<evidence type="ECO:0000313" key="3">
    <source>
        <dbReference type="Proteomes" id="UP000182584"/>
    </source>
</evidence>
<dbReference type="GO" id="GO:0016740">
    <property type="term" value="F:transferase activity"/>
    <property type="evidence" value="ECO:0007669"/>
    <property type="project" value="UniProtKB-KW"/>
</dbReference>
<evidence type="ECO:0000256" key="1">
    <source>
        <dbReference type="SAM" id="Coils"/>
    </source>
</evidence>
<keyword evidence="2" id="KW-0808">Transferase</keyword>
<dbReference type="AlphaFoldDB" id="A0A1H9QAY6"/>
<dbReference type="InterPro" id="IPR012477">
    <property type="entry name" value="Glyco_transf_52"/>
</dbReference>
<feature type="coiled-coil region" evidence="1">
    <location>
        <begin position="226"/>
        <end position="253"/>
    </location>
</feature>
<name>A0A1H9QAY6_BUTFI</name>